<dbReference type="AlphaFoldDB" id="A0A4R6B3N5"/>
<evidence type="ECO:0000313" key="2">
    <source>
        <dbReference type="Proteomes" id="UP000294562"/>
    </source>
</evidence>
<dbReference type="Proteomes" id="UP000294562">
    <property type="component" value="Unassembled WGS sequence"/>
</dbReference>
<name>A0A4R6B3N5_9RHOB</name>
<gene>
    <name evidence="1" type="ORF">E2L05_02815</name>
</gene>
<dbReference type="RefSeq" id="WP_133341375.1">
    <property type="nucleotide sequence ID" value="NZ_SMZO01000004.1"/>
</dbReference>
<accession>A0A4R6B3N5</accession>
<evidence type="ECO:0000313" key="1">
    <source>
        <dbReference type="EMBL" id="TDL90952.1"/>
    </source>
</evidence>
<reference evidence="1 2" key="1">
    <citation type="submission" date="2019-03" db="EMBL/GenBank/DDBJ databases">
        <title>Rhodobacteraceae bacterium SM1902, a new member of the family Rhodobacteraceae isolated from Yantai.</title>
        <authorList>
            <person name="Sun Y."/>
        </authorList>
    </citation>
    <scope>NUCLEOTIDE SEQUENCE [LARGE SCALE GENOMIC DNA]</scope>
    <source>
        <strain evidence="1 2">SM1902</strain>
    </source>
</reference>
<sequence>MANGTAFVNPQLSNDTVEAQFEFTVDPDMANVFGLTGSEITSTVSAMVQDVTAVAVFIDQAAKT</sequence>
<dbReference type="EMBL" id="SMZO01000004">
    <property type="protein sequence ID" value="TDL90952.1"/>
    <property type="molecule type" value="Genomic_DNA"/>
</dbReference>
<keyword evidence="2" id="KW-1185">Reference proteome</keyword>
<organism evidence="1 2">
    <name type="scientific">Meridianimarinicoccus aquatilis</name>
    <dbReference type="NCBI Taxonomy" id="2552766"/>
    <lineage>
        <taxon>Bacteria</taxon>
        <taxon>Pseudomonadati</taxon>
        <taxon>Pseudomonadota</taxon>
        <taxon>Alphaproteobacteria</taxon>
        <taxon>Rhodobacterales</taxon>
        <taxon>Paracoccaceae</taxon>
        <taxon>Meridianimarinicoccus</taxon>
    </lineage>
</organism>
<comment type="caution">
    <text evidence="1">The sequence shown here is derived from an EMBL/GenBank/DDBJ whole genome shotgun (WGS) entry which is preliminary data.</text>
</comment>
<proteinExistence type="predicted"/>
<protein>
    <submittedName>
        <fullName evidence="1">Uncharacterized protein</fullName>
    </submittedName>
</protein>